<evidence type="ECO:0000313" key="4">
    <source>
        <dbReference type="Proteomes" id="UP001224845"/>
    </source>
</evidence>
<protein>
    <recommendedName>
        <fullName evidence="5">Pilus assembly protein</fullName>
    </recommendedName>
</protein>
<name>A0AAW8EEB5_VARPD</name>
<sequence length="93" mass="9821">MFIKSTTLALTLLLATGCSHVTPNYDARFGDAVRDAKRKMTINPDAGKDGDPIVGMDGRSASESMKQYHESYKKPPPAVNVINIGGAIGGGAR</sequence>
<accession>A0AAW8EEB5</accession>
<dbReference type="Proteomes" id="UP001224845">
    <property type="component" value="Unassembled WGS sequence"/>
</dbReference>
<feature type="region of interest" description="Disordered" evidence="1">
    <location>
        <begin position="41"/>
        <end position="74"/>
    </location>
</feature>
<gene>
    <name evidence="3" type="ORF">J2W39_002522</name>
</gene>
<feature type="signal peptide" evidence="2">
    <location>
        <begin position="1"/>
        <end position="21"/>
    </location>
</feature>
<comment type="caution">
    <text evidence="3">The sequence shown here is derived from an EMBL/GenBank/DDBJ whole genome shotgun (WGS) entry which is preliminary data.</text>
</comment>
<evidence type="ECO:0000256" key="1">
    <source>
        <dbReference type="SAM" id="MobiDB-lite"/>
    </source>
</evidence>
<evidence type="ECO:0008006" key="5">
    <source>
        <dbReference type="Google" id="ProtNLM"/>
    </source>
</evidence>
<proteinExistence type="predicted"/>
<dbReference type="EMBL" id="JAUSRV010000006">
    <property type="protein sequence ID" value="MDP9971285.1"/>
    <property type="molecule type" value="Genomic_DNA"/>
</dbReference>
<reference evidence="3" key="1">
    <citation type="submission" date="2023-07" db="EMBL/GenBank/DDBJ databases">
        <title>Sorghum-associated microbial communities from plants grown in Nebraska, USA.</title>
        <authorList>
            <person name="Schachtman D."/>
        </authorList>
    </citation>
    <scope>NUCLEOTIDE SEQUENCE</scope>
    <source>
        <strain evidence="3">DS3315</strain>
    </source>
</reference>
<keyword evidence="2" id="KW-0732">Signal</keyword>
<feature type="chain" id="PRO_5043622635" description="Pilus assembly protein" evidence="2">
    <location>
        <begin position="22"/>
        <end position="93"/>
    </location>
</feature>
<dbReference type="RefSeq" id="WP_018903154.1">
    <property type="nucleotide sequence ID" value="NZ_CP157636.1"/>
</dbReference>
<dbReference type="PROSITE" id="PS51257">
    <property type="entry name" value="PROKAR_LIPOPROTEIN"/>
    <property type="match status" value="1"/>
</dbReference>
<evidence type="ECO:0000313" key="3">
    <source>
        <dbReference type="EMBL" id="MDP9971285.1"/>
    </source>
</evidence>
<organism evidence="3 4">
    <name type="scientific">Variovorax paradoxus</name>
    <dbReference type="NCBI Taxonomy" id="34073"/>
    <lineage>
        <taxon>Bacteria</taxon>
        <taxon>Pseudomonadati</taxon>
        <taxon>Pseudomonadota</taxon>
        <taxon>Betaproteobacteria</taxon>
        <taxon>Burkholderiales</taxon>
        <taxon>Comamonadaceae</taxon>
        <taxon>Variovorax</taxon>
    </lineage>
</organism>
<dbReference type="AlphaFoldDB" id="A0AAW8EEB5"/>
<evidence type="ECO:0000256" key="2">
    <source>
        <dbReference type="SAM" id="SignalP"/>
    </source>
</evidence>